<keyword evidence="1" id="KW-0812">Transmembrane</keyword>
<dbReference type="Proteomes" id="UP000887569">
    <property type="component" value="Unplaced"/>
</dbReference>
<dbReference type="WBParaSite" id="PgR082_g033_t03">
    <property type="protein sequence ID" value="PgR082_g033_t03"/>
    <property type="gene ID" value="PgR082_g033"/>
</dbReference>
<feature type="transmembrane region" description="Helical" evidence="1">
    <location>
        <begin position="37"/>
        <end position="59"/>
    </location>
</feature>
<evidence type="ECO:0000256" key="1">
    <source>
        <dbReference type="SAM" id="Phobius"/>
    </source>
</evidence>
<accession>A0A915C3I6</accession>
<proteinExistence type="predicted"/>
<keyword evidence="1" id="KW-0472">Membrane</keyword>
<dbReference type="AlphaFoldDB" id="A0A915C3I6"/>
<feature type="transmembrane region" description="Helical" evidence="1">
    <location>
        <begin position="14"/>
        <end position="31"/>
    </location>
</feature>
<keyword evidence="1" id="KW-1133">Transmembrane helix</keyword>
<evidence type="ECO:0000313" key="2">
    <source>
        <dbReference type="Proteomes" id="UP000887569"/>
    </source>
</evidence>
<feature type="transmembrane region" description="Helical" evidence="1">
    <location>
        <begin position="71"/>
        <end position="96"/>
    </location>
</feature>
<organism evidence="2 3">
    <name type="scientific">Parascaris univalens</name>
    <name type="common">Nematode worm</name>
    <dbReference type="NCBI Taxonomy" id="6257"/>
    <lineage>
        <taxon>Eukaryota</taxon>
        <taxon>Metazoa</taxon>
        <taxon>Ecdysozoa</taxon>
        <taxon>Nematoda</taxon>
        <taxon>Chromadorea</taxon>
        <taxon>Rhabditida</taxon>
        <taxon>Spirurina</taxon>
        <taxon>Ascaridomorpha</taxon>
        <taxon>Ascaridoidea</taxon>
        <taxon>Ascarididae</taxon>
        <taxon>Parascaris</taxon>
    </lineage>
</organism>
<name>A0A915C3I6_PARUN</name>
<reference evidence="3" key="1">
    <citation type="submission" date="2022-11" db="UniProtKB">
        <authorList>
            <consortium name="WormBaseParasite"/>
        </authorList>
    </citation>
    <scope>IDENTIFICATION</scope>
</reference>
<keyword evidence="2" id="KW-1185">Reference proteome</keyword>
<sequence length="155" mass="17977">MMRRASWCISKQSILKWLQIIVCIVLAVFLLDGRVQWHFYTFAYVTAILLMICSFLLLLAIFFELPATNKIWLCVEIGFDLVACLVCLIMTAVLIYDFVLMTSGRFGHHRYMPPVSVGRAGWKNRIVICSRMQVTASAFRSSMRSTPHFIYFRYS</sequence>
<protein>
    <submittedName>
        <fullName evidence="3">MARVEL domain-containing protein</fullName>
    </submittedName>
</protein>
<evidence type="ECO:0000313" key="3">
    <source>
        <dbReference type="WBParaSite" id="PgR082_g033_t03"/>
    </source>
</evidence>